<evidence type="ECO:0000313" key="1">
    <source>
        <dbReference type="EMBL" id="OLO02727.1"/>
    </source>
</evidence>
<evidence type="ECO:0000313" key="2">
    <source>
        <dbReference type="Proteomes" id="UP000186878"/>
    </source>
</evidence>
<reference evidence="1 2" key="1">
    <citation type="submission" date="2016-12" db="EMBL/GenBank/DDBJ databases">
        <title>Draft genome sequences of strains Salinicola socius SMB35, Salinicola sp. MH3R3-1 and Chromohalobacter sp. SMB17 from the Verkhnekamsk potash mining region of Russia.</title>
        <authorList>
            <person name="Mavrodi D.V."/>
            <person name="Olsson B.E."/>
            <person name="Korsakova E.S."/>
            <person name="Pyankova A."/>
            <person name="Mavrodi O.V."/>
            <person name="Plotnikova E.G."/>
        </authorList>
    </citation>
    <scope>NUCLEOTIDE SEQUENCE [LARGE SCALE GENOMIC DNA]</scope>
    <source>
        <strain evidence="1 2">SMB35</strain>
    </source>
</reference>
<keyword evidence="2" id="KW-1185">Reference proteome</keyword>
<proteinExistence type="predicted"/>
<dbReference type="AlphaFoldDB" id="A0A1Q8SMS3"/>
<dbReference type="RefSeq" id="WP_075571589.1">
    <property type="nucleotide sequence ID" value="NZ_MSDO01000035.1"/>
</dbReference>
<dbReference type="STRING" id="404433.BTW07_18245"/>
<dbReference type="Proteomes" id="UP000186878">
    <property type="component" value="Unassembled WGS sequence"/>
</dbReference>
<comment type="caution">
    <text evidence="1">The sequence shown here is derived from an EMBL/GenBank/DDBJ whole genome shotgun (WGS) entry which is preliminary data.</text>
</comment>
<name>A0A1Q8SMS3_9GAMM</name>
<gene>
    <name evidence="1" type="ORF">BTW07_18245</name>
</gene>
<protein>
    <submittedName>
        <fullName evidence="1">Uncharacterized protein</fullName>
    </submittedName>
</protein>
<accession>A0A1Q8SMS3</accession>
<sequence length="65" mass="7127">MTFLLIAFLMPLAVRWFVTDLFADKGAANATLGARMSIESETMGDAVSMRAGRFLQPAIDQRGTF</sequence>
<dbReference type="EMBL" id="MSDO01000035">
    <property type="protein sequence ID" value="OLO02727.1"/>
    <property type="molecule type" value="Genomic_DNA"/>
</dbReference>
<dbReference type="OrthoDB" id="9888191at2"/>
<organism evidence="1 2">
    <name type="scientific">Salinicola socius</name>
    <dbReference type="NCBI Taxonomy" id="404433"/>
    <lineage>
        <taxon>Bacteria</taxon>
        <taxon>Pseudomonadati</taxon>
        <taxon>Pseudomonadota</taxon>
        <taxon>Gammaproteobacteria</taxon>
        <taxon>Oceanospirillales</taxon>
        <taxon>Halomonadaceae</taxon>
        <taxon>Salinicola</taxon>
    </lineage>
</organism>